<dbReference type="PANTHER" id="PTHR12598:SF0">
    <property type="entry name" value="COPPER HOMEOSTASIS PROTEIN CUTC HOMOLOG"/>
    <property type="match status" value="1"/>
</dbReference>
<comment type="caution">
    <text evidence="3">The sequence shown here is derived from an EMBL/GenBank/DDBJ whole genome shotgun (WGS) entry which is preliminary data.</text>
</comment>
<dbReference type="Proteomes" id="UP000051500">
    <property type="component" value="Unassembled WGS sequence"/>
</dbReference>
<name>A0A0R2KR24_9LACO</name>
<dbReference type="Pfam" id="PF03932">
    <property type="entry name" value="CutC"/>
    <property type="match status" value="1"/>
</dbReference>
<dbReference type="InterPro" id="IPR036822">
    <property type="entry name" value="CutC-like_dom_sf"/>
</dbReference>
<gene>
    <name evidence="3" type="ORF">IV53_GL000057</name>
</gene>
<sequence>MIYTELCIQDFAGAQIAANNGFNSVEINSALFLGGLTPSLGLVQEICSQFPDLDKMAMLRNRGAGFCYSDSEFQTLCRDLDLFLKTDLTGIVFGFLLPNGQIDQVKTAFFVNKIHAAGKKAIFHRAFDNTPDPQQALQTLIDLNVDRVLSSGQQPTAIAGAPLLADLINKYQSQIEIICGSGLNAANIASFIQTTHAQFVHSTCKNISSDPTTTLNVSYAYLPTMNSGDFLSTDPNQARDFINNVHKL</sequence>
<proteinExistence type="inferred from homology"/>
<reference evidence="3 4" key="1">
    <citation type="journal article" date="2015" name="Genome Announc.">
        <title>Expanding the biotechnology potential of lactobacilli through comparative genomics of 213 strains and associated genera.</title>
        <authorList>
            <person name="Sun Z."/>
            <person name="Harris H.M."/>
            <person name="McCann A."/>
            <person name="Guo C."/>
            <person name="Argimon S."/>
            <person name="Zhang W."/>
            <person name="Yang X."/>
            <person name="Jeffery I.B."/>
            <person name="Cooney J.C."/>
            <person name="Kagawa T.F."/>
            <person name="Liu W."/>
            <person name="Song Y."/>
            <person name="Salvetti E."/>
            <person name="Wrobel A."/>
            <person name="Rasinkangas P."/>
            <person name="Parkhill J."/>
            <person name="Rea M.C."/>
            <person name="O'Sullivan O."/>
            <person name="Ritari J."/>
            <person name="Douillard F.P."/>
            <person name="Paul Ross R."/>
            <person name="Yang R."/>
            <person name="Briner A.E."/>
            <person name="Felis G.E."/>
            <person name="de Vos W.M."/>
            <person name="Barrangou R."/>
            <person name="Klaenhammer T.R."/>
            <person name="Caufield P.W."/>
            <person name="Cui Y."/>
            <person name="Zhang H."/>
            <person name="O'Toole P.W."/>
        </authorList>
    </citation>
    <scope>NUCLEOTIDE SEQUENCE [LARGE SCALE GENOMIC DNA]</scope>
    <source>
        <strain evidence="3 4">DSM 22408</strain>
    </source>
</reference>
<evidence type="ECO:0000256" key="2">
    <source>
        <dbReference type="ARBA" id="ARBA00019014"/>
    </source>
</evidence>
<dbReference type="EMBL" id="JQBZ01000016">
    <property type="protein sequence ID" value="KRN89340.1"/>
    <property type="molecule type" value="Genomic_DNA"/>
</dbReference>
<dbReference type="STRING" id="1122146.IV53_GL000057"/>
<dbReference type="OrthoDB" id="9815677at2"/>
<keyword evidence="4" id="KW-1185">Reference proteome</keyword>
<evidence type="ECO:0000313" key="4">
    <source>
        <dbReference type="Proteomes" id="UP000051500"/>
    </source>
</evidence>
<evidence type="ECO:0000313" key="3">
    <source>
        <dbReference type="EMBL" id="KRN89340.1"/>
    </source>
</evidence>
<dbReference type="AlphaFoldDB" id="A0A0R2KR24"/>
<accession>A0A0R2KR24</accession>
<dbReference type="PATRIC" id="fig|1122146.4.peg.59"/>
<organism evidence="3 4">
    <name type="scientific">Ligilactobacillus ceti DSM 22408</name>
    <dbReference type="NCBI Taxonomy" id="1122146"/>
    <lineage>
        <taxon>Bacteria</taxon>
        <taxon>Bacillati</taxon>
        <taxon>Bacillota</taxon>
        <taxon>Bacilli</taxon>
        <taxon>Lactobacillales</taxon>
        <taxon>Lactobacillaceae</taxon>
        <taxon>Ligilactobacillus</taxon>
    </lineage>
</organism>
<dbReference type="SUPFAM" id="SSF110395">
    <property type="entry name" value="CutC-like"/>
    <property type="match status" value="1"/>
</dbReference>
<dbReference type="InterPro" id="IPR005627">
    <property type="entry name" value="CutC-like"/>
</dbReference>
<dbReference type="Gene3D" id="3.20.20.380">
    <property type="entry name" value="Copper homeostasis (CutC) domain"/>
    <property type="match status" value="1"/>
</dbReference>
<dbReference type="PANTHER" id="PTHR12598">
    <property type="entry name" value="COPPER HOMEOSTASIS PROTEIN CUTC"/>
    <property type="match status" value="1"/>
</dbReference>
<protein>
    <recommendedName>
        <fullName evidence="2">Copper homeostasis protein cutC homolog</fullName>
    </recommendedName>
</protein>
<evidence type="ECO:0000256" key="1">
    <source>
        <dbReference type="ARBA" id="ARBA00007768"/>
    </source>
</evidence>
<dbReference type="eggNOG" id="COG3142">
    <property type="taxonomic scope" value="Bacteria"/>
</dbReference>
<dbReference type="GO" id="GO:0005507">
    <property type="term" value="F:copper ion binding"/>
    <property type="evidence" value="ECO:0007669"/>
    <property type="project" value="TreeGrafter"/>
</dbReference>
<dbReference type="RefSeq" id="WP_051188904.1">
    <property type="nucleotide sequence ID" value="NZ_AUHP01000012.1"/>
</dbReference>
<comment type="similarity">
    <text evidence="1">Belongs to the CutC family.</text>
</comment>